<proteinExistence type="predicted"/>
<evidence type="ECO:0000313" key="1">
    <source>
        <dbReference type="EMBL" id="CAJ2662899.1"/>
    </source>
</evidence>
<gene>
    <name evidence="1" type="ORF">MILVUS5_LOCUS28425</name>
</gene>
<name>A0ACB0L0H4_TRIPR</name>
<reference evidence="1" key="1">
    <citation type="submission" date="2023-10" db="EMBL/GenBank/DDBJ databases">
        <authorList>
            <person name="Rodriguez Cubillos JULIANA M."/>
            <person name="De Vega J."/>
        </authorList>
    </citation>
    <scope>NUCLEOTIDE SEQUENCE</scope>
</reference>
<dbReference type="EMBL" id="CASHSV030000409">
    <property type="protein sequence ID" value="CAJ2662899.1"/>
    <property type="molecule type" value="Genomic_DNA"/>
</dbReference>
<keyword evidence="2" id="KW-1185">Reference proteome</keyword>
<evidence type="ECO:0000313" key="2">
    <source>
        <dbReference type="Proteomes" id="UP001177021"/>
    </source>
</evidence>
<comment type="caution">
    <text evidence="1">The sequence shown here is derived from an EMBL/GenBank/DDBJ whole genome shotgun (WGS) entry which is preliminary data.</text>
</comment>
<sequence length="521" mass="60177">MSFEKDRENKKIRVMVEKWKKSVFLVGKKGGTCSTPSPTWRSLDPSSCQQNSILSTSTISARKLCATLWQIHHTPFVEMNKCGDTTLRRRRRQLTQPPLDTPSDQVTPYKCAATPTSSLDFKGMIEESRCNITTSTEELLNVLNRIWSLEEQHASNISAMKALKMELVREKQMNMQEIEKKMTMEKFVRKDKERDRIKDVVQSLKEELEHERMLRKHYESLHRKLAKELSEVKSSFFGCLRNLERERKTRMLLENLCNQFAKGIRDYDQQVHCLRKNSRNGYVRGNSVDQLILHISEAWLDERAQMKLAQSDSNFIERTPIVEKLGFDIETFLLANRSGDFRKYGYCLPNELKETYTMDSFPLQDAASAPQDMDQEDSIDNDYFKTKEITVEGLRKLGSRLERNNATELHRGNKGSESSIRKEVMSKEITEDCHLQASIERNGSCNDNNESCFVEKKSNEMAEDNIKPWKSMLIASDFDKTESSTKLPKGVKENTLLAKLLEARLESRKLGPKAKKASNLD</sequence>
<protein>
    <submittedName>
        <fullName evidence="1">Uncharacterized protein</fullName>
    </submittedName>
</protein>
<dbReference type="Proteomes" id="UP001177021">
    <property type="component" value="Unassembled WGS sequence"/>
</dbReference>
<accession>A0ACB0L0H4</accession>
<organism evidence="1 2">
    <name type="scientific">Trifolium pratense</name>
    <name type="common">Red clover</name>
    <dbReference type="NCBI Taxonomy" id="57577"/>
    <lineage>
        <taxon>Eukaryota</taxon>
        <taxon>Viridiplantae</taxon>
        <taxon>Streptophyta</taxon>
        <taxon>Embryophyta</taxon>
        <taxon>Tracheophyta</taxon>
        <taxon>Spermatophyta</taxon>
        <taxon>Magnoliopsida</taxon>
        <taxon>eudicotyledons</taxon>
        <taxon>Gunneridae</taxon>
        <taxon>Pentapetalae</taxon>
        <taxon>rosids</taxon>
        <taxon>fabids</taxon>
        <taxon>Fabales</taxon>
        <taxon>Fabaceae</taxon>
        <taxon>Papilionoideae</taxon>
        <taxon>50 kb inversion clade</taxon>
        <taxon>NPAAA clade</taxon>
        <taxon>Hologalegina</taxon>
        <taxon>IRL clade</taxon>
        <taxon>Trifolieae</taxon>
        <taxon>Trifolium</taxon>
    </lineage>
</organism>